<feature type="region of interest" description="Disordered" evidence="1">
    <location>
        <begin position="49"/>
        <end position="131"/>
    </location>
</feature>
<proteinExistence type="predicted"/>
<dbReference type="AlphaFoldDB" id="A0A9W8CF50"/>
<evidence type="ECO:0000313" key="3">
    <source>
        <dbReference type="Proteomes" id="UP001164776"/>
    </source>
</evidence>
<evidence type="ECO:0000256" key="1">
    <source>
        <dbReference type="SAM" id="MobiDB-lite"/>
    </source>
</evidence>
<sequence length="131" mass="15164">MASVAVDQSPSELCASIQDSFAKALATCAQMKEGLQEIRRRLERCEEAIPPRSVTTSAPPTMAASILPLQGRQRRRRASPRLRRRGRVWRPSPQLQRPLGRRLPQRGRCPRQGHLRRQRRRRTWLHKSTIK</sequence>
<feature type="compositionally biased region" description="Basic residues" evidence="1">
    <location>
        <begin position="72"/>
        <end position="88"/>
    </location>
</feature>
<dbReference type="Proteomes" id="UP001164776">
    <property type="component" value="Unassembled WGS sequence"/>
</dbReference>
<organism evidence="2 3">
    <name type="scientific">Paspalum vaginatum</name>
    <name type="common">seashore paspalum</name>
    <dbReference type="NCBI Taxonomy" id="158149"/>
    <lineage>
        <taxon>Eukaryota</taxon>
        <taxon>Viridiplantae</taxon>
        <taxon>Streptophyta</taxon>
        <taxon>Embryophyta</taxon>
        <taxon>Tracheophyta</taxon>
        <taxon>Spermatophyta</taxon>
        <taxon>Magnoliopsida</taxon>
        <taxon>Liliopsida</taxon>
        <taxon>Poales</taxon>
        <taxon>Poaceae</taxon>
        <taxon>PACMAD clade</taxon>
        <taxon>Panicoideae</taxon>
        <taxon>Andropogonodae</taxon>
        <taxon>Paspaleae</taxon>
        <taxon>Paspalinae</taxon>
        <taxon>Paspalum</taxon>
    </lineage>
</organism>
<gene>
    <name evidence="2" type="ORF">BS78_K250900</name>
</gene>
<accession>A0A9W8CF50</accession>
<feature type="compositionally biased region" description="Basic residues" evidence="1">
    <location>
        <begin position="99"/>
        <end position="131"/>
    </location>
</feature>
<feature type="compositionally biased region" description="Low complexity" evidence="1">
    <location>
        <begin position="89"/>
        <end position="98"/>
    </location>
</feature>
<evidence type="ECO:0000313" key="2">
    <source>
        <dbReference type="EMBL" id="KAJ1255371.1"/>
    </source>
</evidence>
<protein>
    <submittedName>
        <fullName evidence="2">Uncharacterized protein</fullName>
    </submittedName>
</protein>
<reference evidence="2 3" key="1">
    <citation type="submission" date="2022-10" db="EMBL/GenBank/DDBJ databases">
        <title>WGS assembly of Paspalum vaginatum 540-79.</title>
        <authorList>
            <person name="Sun G."/>
            <person name="Wase N."/>
            <person name="Shu S."/>
            <person name="Jenkins J."/>
            <person name="Zhou B."/>
            <person name="Torres-Rodriguez J."/>
            <person name="Chen C."/>
            <person name="Sandor L."/>
            <person name="Plott C."/>
            <person name="Yoshinga Y."/>
            <person name="Daum C."/>
            <person name="Qi P."/>
            <person name="Barry K."/>
            <person name="Lipzen A."/>
            <person name="Berry L."/>
            <person name="Pedersen C."/>
            <person name="Gottilla T."/>
            <person name="Foltz A."/>
            <person name="Yu H."/>
            <person name="O'Malley R."/>
            <person name="Zhang C."/>
            <person name="Devos K."/>
            <person name="Sigmon B."/>
            <person name="Yu B."/>
            <person name="Obata T."/>
            <person name="Schmutz J."/>
            <person name="Schnable J."/>
        </authorList>
    </citation>
    <scope>NUCLEOTIDE SEQUENCE [LARGE SCALE GENOMIC DNA]</scope>
    <source>
        <strain evidence="3">cv. 540-79</strain>
    </source>
</reference>
<name>A0A9W8CF50_9POAL</name>
<comment type="caution">
    <text evidence="2">The sequence shown here is derived from an EMBL/GenBank/DDBJ whole genome shotgun (WGS) entry which is preliminary data.</text>
</comment>
<dbReference type="EMBL" id="MU629731">
    <property type="protein sequence ID" value="KAJ1255371.1"/>
    <property type="molecule type" value="Genomic_DNA"/>
</dbReference>
<keyword evidence="3" id="KW-1185">Reference proteome</keyword>